<feature type="signal peptide" evidence="1">
    <location>
        <begin position="1"/>
        <end position="28"/>
    </location>
</feature>
<evidence type="ECO:0000256" key="1">
    <source>
        <dbReference type="SAM" id="SignalP"/>
    </source>
</evidence>
<evidence type="ECO:0000313" key="2">
    <source>
        <dbReference type="EMBL" id="KAH8100925.1"/>
    </source>
</evidence>
<protein>
    <submittedName>
        <fullName evidence="2">Uncharacterized protein</fullName>
    </submittedName>
</protein>
<name>A0A8K0URC5_9AGAR</name>
<dbReference type="EMBL" id="JAEVFJ010000014">
    <property type="protein sequence ID" value="KAH8100925.1"/>
    <property type="molecule type" value="Genomic_DNA"/>
</dbReference>
<dbReference type="AlphaFoldDB" id="A0A8K0URC5"/>
<reference evidence="2" key="1">
    <citation type="journal article" date="2021" name="New Phytol.">
        <title>Evolutionary innovations through gain and loss of genes in the ectomycorrhizal Boletales.</title>
        <authorList>
            <person name="Wu G."/>
            <person name="Miyauchi S."/>
            <person name="Morin E."/>
            <person name="Kuo A."/>
            <person name="Drula E."/>
            <person name="Varga T."/>
            <person name="Kohler A."/>
            <person name="Feng B."/>
            <person name="Cao Y."/>
            <person name="Lipzen A."/>
            <person name="Daum C."/>
            <person name="Hundley H."/>
            <person name="Pangilinan J."/>
            <person name="Johnson J."/>
            <person name="Barry K."/>
            <person name="LaButti K."/>
            <person name="Ng V."/>
            <person name="Ahrendt S."/>
            <person name="Min B."/>
            <person name="Choi I.G."/>
            <person name="Park H."/>
            <person name="Plett J.M."/>
            <person name="Magnuson J."/>
            <person name="Spatafora J.W."/>
            <person name="Nagy L.G."/>
            <person name="Henrissat B."/>
            <person name="Grigoriev I.V."/>
            <person name="Yang Z.L."/>
            <person name="Xu J."/>
            <person name="Martin F.M."/>
        </authorList>
    </citation>
    <scope>NUCLEOTIDE SEQUENCE</scope>
    <source>
        <strain evidence="2">KKN 215</strain>
    </source>
</reference>
<comment type="caution">
    <text evidence="2">The sequence shown here is derived from an EMBL/GenBank/DDBJ whole genome shotgun (WGS) entry which is preliminary data.</text>
</comment>
<dbReference type="Proteomes" id="UP000813824">
    <property type="component" value="Unassembled WGS sequence"/>
</dbReference>
<gene>
    <name evidence="2" type="ORF">BXZ70DRAFT_936574</name>
</gene>
<organism evidence="2 3">
    <name type="scientific">Cristinia sonorae</name>
    <dbReference type="NCBI Taxonomy" id="1940300"/>
    <lineage>
        <taxon>Eukaryota</taxon>
        <taxon>Fungi</taxon>
        <taxon>Dikarya</taxon>
        <taxon>Basidiomycota</taxon>
        <taxon>Agaricomycotina</taxon>
        <taxon>Agaricomycetes</taxon>
        <taxon>Agaricomycetidae</taxon>
        <taxon>Agaricales</taxon>
        <taxon>Pleurotineae</taxon>
        <taxon>Stephanosporaceae</taxon>
        <taxon>Cristinia</taxon>
    </lineage>
</organism>
<keyword evidence="3" id="KW-1185">Reference proteome</keyword>
<keyword evidence="1" id="KW-0732">Signal</keyword>
<sequence>MFPSRSKIWSLIPAFLSLTVTRTSVAEAAAVDTQCSTFNVANVTNAVVTGRTFYKKGDNVTVVNPYQFVSTRDLPVFCRIELLITTNVTANSQWEDPPLCWMGRELHFCQ</sequence>
<evidence type="ECO:0000313" key="3">
    <source>
        <dbReference type="Proteomes" id="UP000813824"/>
    </source>
</evidence>
<accession>A0A8K0URC5</accession>
<proteinExistence type="predicted"/>
<feature type="chain" id="PRO_5035431205" evidence="1">
    <location>
        <begin position="29"/>
        <end position="110"/>
    </location>
</feature>